<dbReference type="SUPFAM" id="SSF55811">
    <property type="entry name" value="Nudix"/>
    <property type="match status" value="1"/>
</dbReference>
<dbReference type="InterPro" id="IPR015797">
    <property type="entry name" value="NUDIX_hydrolase-like_dom_sf"/>
</dbReference>
<evidence type="ECO:0000256" key="2">
    <source>
        <dbReference type="ARBA" id="ARBA00022801"/>
    </source>
</evidence>
<dbReference type="AlphaFoldDB" id="A0AB39HIG1"/>
<proteinExistence type="predicted"/>
<dbReference type="PROSITE" id="PS51462">
    <property type="entry name" value="NUDIX"/>
    <property type="match status" value="1"/>
</dbReference>
<comment type="cofactor">
    <cofactor evidence="1">
        <name>Mg(2+)</name>
        <dbReference type="ChEBI" id="CHEBI:18420"/>
    </cofactor>
</comment>
<protein>
    <submittedName>
        <fullName evidence="4">NUDIX domain-containing protein</fullName>
    </submittedName>
</protein>
<gene>
    <name evidence="4" type="ORF">AB0763_05110</name>
</gene>
<evidence type="ECO:0000313" key="4">
    <source>
        <dbReference type="EMBL" id="XDK26019.1"/>
    </source>
</evidence>
<dbReference type="PANTHER" id="PTHR43046:SF16">
    <property type="entry name" value="ADP-RIBOSE PYROPHOSPHATASE YJHB-RELATED"/>
    <property type="match status" value="1"/>
</dbReference>
<name>A0AB39HIG1_9VIBR</name>
<dbReference type="InterPro" id="IPR000086">
    <property type="entry name" value="NUDIX_hydrolase_dom"/>
</dbReference>
<dbReference type="GO" id="GO:0016787">
    <property type="term" value="F:hydrolase activity"/>
    <property type="evidence" value="ECO:0007669"/>
    <property type="project" value="UniProtKB-KW"/>
</dbReference>
<evidence type="ECO:0000256" key="1">
    <source>
        <dbReference type="ARBA" id="ARBA00001946"/>
    </source>
</evidence>
<keyword evidence="2" id="KW-0378">Hydrolase</keyword>
<reference evidence="4" key="1">
    <citation type="submission" date="2024-07" db="EMBL/GenBank/DDBJ databases">
        <title>Genome Analysis of a Potential Novel Vibrio Species Secreting pH- and Thermo-stable Alginate Lyase and its Application in Producing Alginate Oligosaccharides.</title>
        <authorList>
            <person name="Huang H."/>
            <person name="Bao K."/>
        </authorList>
    </citation>
    <scope>NUCLEOTIDE SEQUENCE</scope>
    <source>
        <strain evidence="4">HB236076</strain>
    </source>
</reference>
<feature type="domain" description="Nudix hydrolase" evidence="3">
    <location>
        <begin position="2"/>
        <end position="135"/>
    </location>
</feature>
<accession>A0AB39HIG1</accession>
<sequence>MEHRIRAAAVILDKQHLLMLKVADDNGEYWILPGGGVEDRDADSRQALRRECWEEVGVTVDVGELLAVNEFKEIVNQRYQLELFYAAYIVEGQPHLRHLVGLSDQDYIQSWAWVPLVELENYRYFPRRLNDLVALCQEQRHSYHLGCDQA</sequence>
<dbReference type="EMBL" id="CP162601">
    <property type="protein sequence ID" value="XDK26019.1"/>
    <property type="molecule type" value="Genomic_DNA"/>
</dbReference>
<dbReference type="RefSeq" id="WP_306101321.1">
    <property type="nucleotide sequence ID" value="NZ_CP162601.1"/>
</dbReference>
<dbReference type="Pfam" id="PF00293">
    <property type="entry name" value="NUDIX"/>
    <property type="match status" value="1"/>
</dbReference>
<organism evidence="4">
    <name type="scientific">Vibrio sp. HB236076</name>
    <dbReference type="NCBI Taxonomy" id="3232307"/>
    <lineage>
        <taxon>Bacteria</taxon>
        <taxon>Pseudomonadati</taxon>
        <taxon>Pseudomonadota</taxon>
        <taxon>Gammaproteobacteria</taxon>
        <taxon>Vibrionales</taxon>
        <taxon>Vibrionaceae</taxon>
        <taxon>Vibrio</taxon>
    </lineage>
</organism>
<dbReference type="KEGG" id="vih:AB0763_05110"/>
<dbReference type="PANTHER" id="PTHR43046">
    <property type="entry name" value="GDP-MANNOSE MANNOSYL HYDROLASE"/>
    <property type="match status" value="1"/>
</dbReference>
<evidence type="ECO:0000259" key="3">
    <source>
        <dbReference type="PROSITE" id="PS51462"/>
    </source>
</evidence>
<dbReference type="Gene3D" id="3.90.79.10">
    <property type="entry name" value="Nucleoside Triphosphate Pyrophosphohydrolase"/>
    <property type="match status" value="1"/>
</dbReference>